<evidence type="ECO:0000313" key="2">
    <source>
        <dbReference type="EMBL" id="WWO38824.1"/>
    </source>
</evidence>
<evidence type="ECO:0000256" key="1">
    <source>
        <dbReference type="SAM" id="MobiDB-lite"/>
    </source>
</evidence>
<dbReference type="Proteomes" id="UP001379444">
    <property type="component" value="Chromosome"/>
</dbReference>
<keyword evidence="3" id="KW-1185">Reference proteome</keyword>
<reference evidence="2 3" key="1">
    <citation type="journal article" date="2024" name="Front. Plant Sci.">
        <title>Comprehensive phenomic and genomic studies of the species, Pectobacterium cacticida and proposal for reclassification as Alcorniella cacticida comb. nov.</title>
        <authorList>
            <person name="Jonca J."/>
            <person name="Pirhonen M."/>
            <person name="Waleron M.M."/>
            <person name="Gawor J."/>
            <person name="Mrozik A."/>
            <person name="Smoktunowicz M."/>
            <person name="Waleron K."/>
            <person name="Waleron M."/>
        </authorList>
    </citation>
    <scope>NUCLEOTIDE SEQUENCE [LARGE SCALE GENOMIC DNA]</scope>
    <source>
        <strain evidence="2 3">DPMP6</strain>
    </source>
</reference>
<sequence length="278" mass="29173">MGILNNAFSSFGNALNFVGEVESKTVTTVANVISSTATGIHDVVSGTTEFISDLTEPMPVINGVVDGAATIIDDAVHGTEIVVHHFAMWGAESGQAIGTVVGSTGDAIDSLGNGDISGVLCSIKDCIGEIVERDQQYITAHLQHDAELIQIPIKALTEGVIDILKPIFGDNCITNIPSIIDDIQHGLIDGVILDNIAQPLLDCWAKFNEDVFGDLVGNLSSSDMGMGFGSDGDHGHHSGEYEGHDDNSCGHEHHVDTPCGFNVELVGVADTELLALSI</sequence>
<organism evidence="2 3">
    <name type="scientific">Pectobacterium cacticida</name>
    <dbReference type="NCBI Taxonomy" id="69221"/>
    <lineage>
        <taxon>Bacteria</taxon>
        <taxon>Pseudomonadati</taxon>
        <taxon>Pseudomonadota</taxon>
        <taxon>Gammaproteobacteria</taxon>
        <taxon>Enterobacterales</taxon>
        <taxon>Pectobacteriaceae</taxon>
        <taxon>Pectobacterium</taxon>
    </lineage>
</organism>
<accession>A0ABZ2GCW6</accession>
<gene>
    <name evidence="2" type="ORF">QNA12_01975</name>
</gene>
<feature type="compositionally biased region" description="Basic and acidic residues" evidence="1">
    <location>
        <begin position="231"/>
        <end position="249"/>
    </location>
</feature>
<dbReference type="EMBL" id="CP125967">
    <property type="protein sequence ID" value="WWO38824.1"/>
    <property type="molecule type" value="Genomic_DNA"/>
</dbReference>
<proteinExistence type="predicted"/>
<protein>
    <submittedName>
        <fullName evidence="2">Uncharacterized protein</fullName>
    </submittedName>
</protein>
<name>A0ABZ2GCW6_9GAMM</name>
<feature type="region of interest" description="Disordered" evidence="1">
    <location>
        <begin position="230"/>
        <end position="249"/>
    </location>
</feature>
<evidence type="ECO:0000313" key="3">
    <source>
        <dbReference type="Proteomes" id="UP001379444"/>
    </source>
</evidence>
<dbReference type="RefSeq" id="WP_264497174.1">
    <property type="nucleotide sequence ID" value="NZ_CP109947.1"/>
</dbReference>